<dbReference type="RefSeq" id="WP_111503701.1">
    <property type="nucleotide sequence ID" value="NZ_QKYN01000089.1"/>
</dbReference>
<dbReference type="PANTHER" id="PTHR46268:SF6">
    <property type="entry name" value="UNIVERSAL STRESS PROTEIN UP12"/>
    <property type="match status" value="1"/>
</dbReference>
<dbReference type="PRINTS" id="PR01438">
    <property type="entry name" value="UNVRSLSTRESS"/>
</dbReference>
<evidence type="ECO:0000256" key="1">
    <source>
        <dbReference type="ARBA" id="ARBA00008791"/>
    </source>
</evidence>
<gene>
    <name evidence="3" type="ORF">DN069_22785</name>
</gene>
<evidence type="ECO:0000313" key="4">
    <source>
        <dbReference type="Proteomes" id="UP000248889"/>
    </source>
</evidence>
<organism evidence="3 4">
    <name type="scientific">Streptacidiphilus pinicola</name>
    <dbReference type="NCBI Taxonomy" id="2219663"/>
    <lineage>
        <taxon>Bacteria</taxon>
        <taxon>Bacillati</taxon>
        <taxon>Actinomycetota</taxon>
        <taxon>Actinomycetes</taxon>
        <taxon>Kitasatosporales</taxon>
        <taxon>Streptomycetaceae</taxon>
        <taxon>Streptacidiphilus</taxon>
    </lineage>
</organism>
<dbReference type="SUPFAM" id="SSF52402">
    <property type="entry name" value="Adenine nucleotide alpha hydrolases-like"/>
    <property type="match status" value="2"/>
</dbReference>
<proteinExistence type="inferred from homology"/>
<comment type="similarity">
    <text evidence="1">Belongs to the universal stress protein A family.</text>
</comment>
<dbReference type="Gene3D" id="3.40.50.620">
    <property type="entry name" value="HUPs"/>
    <property type="match status" value="2"/>
</dbReference>
<dbReference type="AlphaFoldDB" id="A0A2X0IFR2"/>
<dbReference type="OrthoDB" id="3849533at2"/>
<name>A0A2X0IFR2_9ACTN</name>
<feature type="domain" description="UspA" evidence="2">
    <location>
        <begin position="149"/>
        <end position="285"/>
    </location>
</feature>
<dbReference type="EMBL" id="QKYN01000089">
    <property type="protein sequence ID" value="RAG83347.1"/>
    <property type="molecule type" value="Genomic_DNA"/>
</dbReference>
<sequence>MTRSVIAGVDGSPESVAAARWAAGAAARLRTDLLLLHVGDWPVHVAHGATFEVHQGRIRDLLRSAAAEAGRDHPGLAVRTATTAGDPIVCLVEAGTQVELLVLGSRGQGAFQGLLVGSTALAVAARSRCPVVLVRADQPFGSAVSVPEVVVGVDSKDSSAVLLEFAIEAAARMKTGVRVVHAWSPPPHWFGGGTADADAEHAQAQHAEVDRLEEILEPWRSAHPGVELIPATRVGSAAEILTEEARRASLVVVGRHDRRHGGIGRLGAVAHAVIHYARCPVAVVPRD</sequence>
<dbReference type="InterPro" id="IPR014729">
    <property type="entry name" value="Rossmann-like_a/b/a_fold"/>
</dbReference>
<keyword evidence="4" id="KW-1185">Reference proteome</keyword>
<dbReference type="InterPro" id="IPR006015">
    <property type="entry name" value="Universal_stress_UspA"/>
</dbReference>
<dbReference type="Proteomes" id="UP000248889">
    <property type="component" value="Unassembled WGS sequence"/>
</dbReference>
<accession>A0A2X0IFR2</accession>
<feature type="domain" description="UspA" evidence="2">
    <location>
        <begin position="1"/>
        <end position="135"/>
    </location>
</feature>
<dbReference type="PANTHER" id="PTHR46268">
    <property type="entry name" value="STRESS RESPONSE PROTEIN NHAX"/>
    <property type="match status" value="1"/>
</dbReference>
<protein>
    <submittedName>
        <fullName evidence="3">Universal stress protein</fullName>
    </submittedName>
</protein>
<comment type="caution">
    <text evidence="3">The sequence shown here is derived from an EMBL/GenBank/DDBJ whole genome shotgun (WGS) entry which is preliminary data.</text>
</comment>
<evidence type="ECO:0000259" key="2">
    <source>
        <dbReference type="Pfam" id="PF00582"/>
    </source>
</evidence>
<reference evidence="3 4" key="1">
    <citation type="submission" date="2018-06" db="EMBL/GenBank/DDBJ databases">
        <title>Streptacidiphilus pinicola sp. nov., isolated from pine grove soil.</title>
        <authorList>
            <person name="Roh S.G."/>
            <person name="Park S."/>
            <person name="Kim M.-K."/>
            <person name="Yun B.-R."/>
            <person name="Park J."/>
            <person name="Kim M.J."/>
            <person name="Kim Y.S."/>
            <person name="Kim S.B."/>
        </authorList>
    </citation>
    <scope>NUCLEOTIDE SEQUENCE [LARGE SCALE GENOMIC DNA]</scope>
    <source>
        <strain evidence="3 4">MMS16-CNU450</strain>
    </source>
</reference>
<evidence type="ECO:0000313" key="3">
    <source>
        <dbReference type="EMBL" id="RAG83347.1"/>
    </source>
</evidence>
<dbReference type="Pfam" id="PF00582">
    <property type="entry name" value="Usp"/>
    <property type="match status" value="2"/>
</dbReference>
<dbReference type="InterPro" id="IPR006016">
    <property type="entry name" value="UspA"/>
</dbReference>